<reference evidence="1" key="2">
    <citation type="journal article" date="2015" name="Fish Shellfish Immunol.">
        <title>Early steps in the European eel (Anguilla anguilla)-Vibrio vulnificus interaction in the gills: Role of the RtxA13 toxin.</title>
        <authorList>
            <person name="Callol A."/>
            <person name="Pajuelo D."/>
            <person name="Ebbesson L."/>
            <person name="Teles M."/>
            <person name="MacKenzie S."/>
            <person name="Amaro C."/>
        </authorList>
    </citation>
    <scope>NUCLEOTIDE SEQUENCE</scope>
</reference>
<evidence type="ECO:0000313" key="1">
    <source>
        <dbReference type="EMBL" id="JAH90369.1"/>
    </source>
</evidence>
<accession>A0A0E9WIZ5</accession>
<dbReference type="AlphaFoldDB" id="A0A0E9WIZ5"/>
<reference evidence="1" key="1">
    <citation type="submission" date="2014-11" db="EMBL/GenBank/DDBJ databases">
        <authorList>
            <person name="Amaro Gonzalez C."/>
        </authorList>
    </citation>
    <scope>NUCLEOTIDE SEQUENCE</scope>
</reference>
<protein>
    <submittedName>
        <fullName evidence="1">Uncharacterized protein</fullName>
    </submittedName>
</protein>
<organism evidence="1">
    <name type="scientific">Anguilla anguilla</name>
    <name type="common">European freshwater eel</name>
    <name type="synonym">Muraena anguilla</name>
    <dbReference type="NCBI Taxonomy" id="7936"/>
    <lineage>
        <taxon>Eukaryota</taxon>
        <taxon>Metazoa</taxon>
        <taxon>Chordata</taxon>
        <taxon>Craniata</taxon>
        <taxon>Vertebrata</taxon>
        <taxon>Euteleostomi</taxon>
        <taxon>Actinopterygii</taxon>
        <taxon>Neopterygii</taxon>
        <taxon>Teleostei</taxon>
        <taxon>Anguilliformes</taxon>
        <taxon>Anguillidae</taxon>
        <taxon>Anguilla</taxon>
    </lineage>
</organism>
<dbReference type="EMBL" id="GBXM01018208">
    <property type="protein sequence ID" value="JAH90369.1"/>
    <property type="molecule type" value="Transcribed_RNA"/>
</dbReference>
<name>A0A0E9WIZ5_ANGAN</name>
<sequence>MLNLNLTCKKTPQKNTIYNPYNIIIVFFVWSGKNNQSRLNSNRSMLHRASLSAMFSFH</sequence>
<proteinExistence type="predicted"/>